<evidence type="ECO:0000256" key="3">
    <source>
        <dbReference type="ARBA" id="ARBA00022989"/>
    </source>
</evidence>
<feature type="transmembrane region" description="Helical" evidence="6">
    <location>
        <begin position="121"/>
        <end position="143"/>
    </location>
</feature>
<keyword evidence="3 6" id="KW-1133">Transmembrane helix</keyword>
<comment type="caution">
    <text evidence="8">The sequence shown here is derived from an EMBL/GenBank/DDBJ whole genome shotgun (WGS) entry which is preliminary data.</text>
</comment>
<dbReference type="InterPro" id="IPR050578">
    <property type="entry name" value="MARVEL-CKLF_proteins"/>
</dbReference>
<evidence type="ECO:0000256" key="4">
    <source>
        <dbReference type="ARBA" id="ARBA00023136"/>
    </source>
</evidence>
<name>A0AA39IKS4_9BILA</name>
<comment type="subcellular location">
    <subcellularLocation>
        <location evidence="1">Membrane</location>
        <topology evidence="1">Multi-pass membrane protein</topology>
    </subcellularLocation>
</comment>
<feature type="domain" description="MARVEL" evidence="7">
    <location>
        <begin position="49"/>
        <end position="183"/>
    </location>
</feature>
<dbReference type="Proteomes" id="UP001175271">
    <property type="component" value="Unassembled WGS sequence"/>
</dbReference>
<keyword evidence="4 5" id="KW-0472">Membrane</keyword>
<feature type="transmembrane region" description="Helical" evidence="6">
    <location>
        <begin position="59"/>
        <end position="78"/>
    </location>
</feature>
<dbReference type="GO" id="GO:0016020">
    <property type="term" value="C:membrane"/>
    <property type="evidence" value="ECO:0007669"/>
    <property type="project" value="UniProtKB-SubCell"/>
</dbReference>
<dbReference type="AlphaFoldDB" id="A0AA39IKS4"/>
<evidence type="ECO:0000313" key="9">
    <source>
        <dbReference type="Proteomes" id="UP001175271"/>
    </source>
</evidence>
<evidence type="ECO:0000256" key="1">
    <source>
        <dbReference type="ARBA" id="ARBA00004141"/>
    </source>
</evidence>
<feature type="transmembrane region" description="Helical" evidence="6">
    <location>
        <begin position="84"/>
        <end position="109"/>
    </location>
</feature>
<proteinExistence type="predicted"/>
<evidence type="ECO:0000256" key="5">
    <source>
        <dbReference type="PROSITE-ProRule" id="PRU00581"/>
    </source>
</evidence>
<dbReference type="Pfam" id="PF01284">
    <property type="entry name" value="MARVEL"/>
    <property type="match status" value="1"/>
</dbReference>
<organism evidence="8 9">
    <name type="scientific">Steinernema hermaphroditum</name>
    <dbReference type="NCBI Taxonomy" id="289476"/>
    <lineage>
        <taxon>Eukaryota</taxon>
        <taxon>Metazoa</taxon>
        <taxon>Ecdysozoa</taxon>
        <taxon>Nematoda</taxon>
        <taxon>Chromadorea</taxon>
        <taxon>Rhabditida</taxon>
        <taxon>Tylenchina</taxon>
        <taxon>Panagrolaimomorpha</taxon>
        <taxon>Strongyloidoidea</taxon>
        <taxon>Steinernematidae</taxon>
        <taxon>Steinernema</taxon>
    </lineage>
</organism>
<evidence type="ECO:0000256" key="2">
    <source>
        <dbReference type="ARBA" id="ARBA00022692"/>
    </source>
</evidence>
<sequence>MQHPRAPHVAPLTPDAHRIRLYESRLRRETAHRKELEVMGRLMDIDSGYYRTSQGVLKVLEIVLSFLAVLLVSNSYGVYGERSFALLVSFAAFFVSFLILVAKILTLHLHFSHRAWFLTEFIFDLTMVFGFLVSGFMMAYLSASHWAISNPHWQTLPAVASGTLLVCTLVFLTDTFLQWREHRRYTWHPNPNVPIPNGRGHERLPA</sequence>
<dbReference type="PANTHER" id="PTHR22776:SF100">
    <property type="entry name" value="MARVEL DOMAIN-CONTAINING PROTEIN"/>
    <property type="match status" value="1"/>
</dbReference>
<evidence type="ECO:0000313" key="8">
    <source>
        <dbReference type="EMBL" id="KAK0425022.1"/>
    </source>
</evidence>
<keyword evidence="2 5" id="KW-0812">Transmembrane</keyword>
<protein>
    <recommendedName>
        <fullName evidence="7">MARVEL domain-containing protein</fullName>
    </recommendedName>
</protein>
<gene>
    <name evidence="8" type="ORF">QR680_008989</name>
</gene>
<accession>A0AA39IKS4</accession>
<evidence type="ECO:0000259" key="7">
    <source>
        <dbReference type="PROSITE" id="PS51225"/>
    </source>
</evidence>
<reference evidence="8" key="1">
    <citation type="submission" date="2023-06" db="EMBL/GenBank/DDBJ databases">
        <title>Genomic analysis of the entomopathogenic nematode Steinernema hermaphroditum.</title>
        <authorList>
            <person name="Schwarz E.M."/>
            <person name="Heppert J.K."/>
            <person name="Baniya A."/>
            <person name="Schwartz H.T."/>
            <person name="Tan C.-H."/>
            <person name="Antoshechkin I."/>
            <person name="Sternberg P.W."/>
            <person name="Goodrich-Blair H."/>
            <person name="Dillman A.R."/>
        </authorList>
    </citation>
    <scope>NUCLEOTIDE SEQUENCE</scope>
    <source>
        <strain evidence="8">PS9179</strain>
        <tissue evidence="8">Whole animal</tissue>
    </source>
</reference>
<feature type="transmembrane region" description="Helical" evidence="6">
    <location>
        <begin position="155"/>
        <end position="177"/>
    </location>
</feature>
<dbReference type="PROSITE" id="PS51225">
    <property type="entry name" value="MARVEL"/>
    <property type="match status" value="1"/>
</dbReference>
<dbReference type="InterPro" id="IPR008253">
    <property type="entry name" value="Marvel"/>
</dbReference>
<keyword evidence="9" id="KW-1185">Reference proteome</keyword>
<evidence type="ECO:0000256" key="6">
    <source>
        <dbReference type="SAM" id="Phobius"/>
    </source>
</evidence>
<dbReference type="EMBL" id="JAUCMV010000001">
    <property type="protein sequence ID" value="KAK0425022.1"/>
    <property type="molecule type" value="Genomic_DNA"/>
</dbReference>
<dbReference type="PANTHER" id="PTHR22776">
    <property type="entry name" value="MARVEL-CONTAINING POTENTIAL LIPID RAFT-ASSOCIATED PROTEIN"/>
    <property type="match status" value="1"/>
</dbReference>